<dbReference type="STRING" id="1629334.Cva_00999"/>
<evidence type="ECO:0000313" key="1">
    <source>
        <dbReference type="EMBL" id="GAO98347.1"/>
    </source>
</evidence>
<dbReference type="EMBL" id="BBVC01000047">
    <property type="protein sequence ID" value="GAO98347.1"/>
    <property type="molecule type" value="Genomic_DNA"/>
</dbReference>
<reference evidence="1 2" key="1">
    <citation type="submission" date="2015-03" db="EMBL/GenBank/DDBJ databases">
        <title>Caedibacter varicaedens, whole genome shotgun sequence.</title>
        <authorList>
            <person name="Suzuki H."/>
            <person name="Dapper A.L."/>
            <person name="Gibson A.K."/>
            <person name="Jackson C."/>
            <person name="Lee H."/>
            <person name="Pejaver V.R."/>
            <person name="Doak T."/>
            <person name="Lynch M."/>
        </authorList>
    </citation>
    <scope>NUCLEOTIDE SEQUENCE [LARGE SCALE GENOMIC DNA]</scope>
</reference>
<evidence type="ECO:0000313" key="2">
    <source>
        <dbReference type="Proteomes" id="UP000036771"/>
    </source>
</evidence>
<comment type="caution">
    <text evidence="1">The sequence shown here is derived from an EMBL/GenBank/DDBJ whole genome shotgun (WGS) entry which is preliminary data.</text>
</comment>
<protein>
    <submittedName>
        <fullName evidence="1">Uncharacterized protein</fullName>
    </submittedName>
</protein>
<organism evidence="1 2">
    <name type="scientific">Caedimonas varicaedens</name>
    <dbReference type="NCBI Taxonomy" id="1629334"/>
    <lineage>
        <taxon>Bacteria</taxon>
        <taxon>Pseudomonadati</taxon>
        <taxon>Pseudomonadota</taxon>
        <taxon>Alphaproteobacteria</taxon>
        <taxon>Holosporales</taxon>
        <taxon>Caedimonadaceae</taxon>
        <taxon>Caedimonas</taxon>
    </lineage>
</organism>
<name>A0A0K8MD01_9PROT</name>
<keyword evidence="2" id="KW-1185">Reference proteome</keyword>
<gene>
    <name evidence="1" type="ORF">Cva_00999</name>
</gene>
<sequence>MTWTLLRLKHTYARSWWREPRATISEALSILIGEAALKKENKARWMTYADHLGGEKAYTGAFRRFRSLCHLITAYFYIIEQKGTFLWDDPKNINDFLNTSACLRSMILAIRTNNVSQQSLFLQHQLLYFPDWVQGDKGLNSPIIIEPFEDRQRQIDDDFAQSLQKVIP</sequence>
<dbReference type="AlphaFoldDB" id="A0A0K8MD01"/>
<dbReference type="Proteomes" id="UP000036771">
    <property type="component" value="Unassembled WGS sequence"/>
</dbReference>
<proteinExistence type="predicted"/>
<accession>A0A0K8MD01</accession>